<dbReference type="FunFam" id="3.10.110.10:FF:000051">
    <property type="entry name" value="ubiquitin-conjugating enzyme E2 R2-like"/>
    <property type="match status" value="1"/>
</dbReference>
<gene>
    <name evidence="7" type="ORF">SmJEL517_g01083</name>
</gene>
<comment type="caution">
    <text evidence="7">The sequence shown here is derived from an EMBL/GenBank/DDBJ whole genome shotgun (WGS) entry which is preliminary data.</text>
</comment>
<dbReference type="InterPro" id="IPR000608">
    <property type="entry name" value="UBC"/>
</dbReference>
<keyword evidence="4" id="KW-0547">Nucleotide-binding</keyword>
<evidence type="ECO:0000256" key="4">
    <source>
        <dbReference type="RuleBase" id="RU362109"/>
    </source>
</evidence>
<dbReference type="Pfam" id="PF00179">
    <property type="entry name" value="UQ_con"/>
    <property type="match status" value="1"/>
</dbReference>
<dbReference type="InterPro" id="IPR023313">
    <property type="entry name" value="UBQ-conjugating_AS"/>
</dbReference>
<evidence type="ECO:0000259" key="6">
    <source>
        <dbReference type="PROSITE" id="PS50127"/>
    </source>
</evidence>
<dbReference type="InterPro" id="IPR050113">
    <property type="entry name" value="Ub_conjugating_enzyme"/>
</dbReference>
<dbReference type="SMART" id="SM00212">
    <property type="entry name" value="UBCc"/>
    <property type="match status" value="1"/>
</dbReference>
<dbReference type="STRING" id="1806994.A0A507CBC4"/>
<dbReference type="GO" id="GO:0005524">
    <property type="term" value="F:ATP binding"/>
    <property type="evidence" value="ECO:0007669"/>
    <property type="project" value="UniProtKB-UniRule"/>
</dbReference>
<keyword evidence="8" id="KW-1185">Reference proteome</keyword>
<dbReference type="PROSITE" id="PS00183">
    <property type="entry name" value="UBC_1"/>
    <property type="match status" value="1"/>
</dbReference>
<evidence type="ECO:0000313" key="8">
    <source>
        <dbReference type="Proteomes" id="UP000319731"/>
    </source>
</evidence>
<evidence type="ECO:0000256" key="3">
    <source>
        <dbReference type="PROSITE-ProRule" id="PRU10133"/>
    </source>
</evidence>
<keyword evidence="1" id="KW-0808">Transferase</keyword>
<dbReference type="GO" id="GO:0016740">
    <property type="term" value="F:transferase activity"/>
    <property type="evidence" value="ECO:0007669"/>
    <property type="project" value="UniProtKB-KW"/>
</dbReference>
<reference evidence="7 8" key="1">
    <citation type="journal article" date="2019" name="Sci. Rep.">
        <title>Comparative genomics of chytrid fungi reveal insights into the obligate biotrophic and pathogenic lifestyle of Synchytrium endobioticum.</title>
        <authorList>
            <person name="van de Vossenberg B.T.L.H."/>
            <person name="Warris S."/>
            <person name="Nguyen H.D.T."/>
            <person name="van Gent-Pelzer M.P.E."/>
            <person name="Joly D.L."/>
            <person name="van de Geest H.C."/>
            <person name="Bonants P.J.M."/>
            <person name="Smith D.S."/>
            <person name="Levesque C.A."/>
            <person name="van der Lee T.A.J."/>
        </authorList>
    </citation>
    <scope>NUCLEOTIDE SEQUENCE [LARGE SCALE GENOMIC DNA]</scope>
    <source>
        <strain evidence="7 8">JEL517</strain>
    </source>
</reference>
<accession>A0A507CBC4</accession>
<dbReference type="PROSITE" id="PS50127">
    <property type="entry name" value="UBC_2"/>
    <property type="match status" value="1"/>
</dbReference>
<dbReference type="PANTHER" id="PTHR24067">
    <property type="entry name" value="UBIQUITIN-CONJUGATING ENZYME E2"/>
    <property type="match status" value="1"/>
</dbReference>
<dbReference type="RefSeq" id="XP_031026993.1">
    <property type="nucleotide sequence ID" value="XM_031167011.1"/>
</dbReference>
<dbReference type="EMBL" id="QEAO01000003">
    <property type="protein sequence ID" value="TPX36922.1"/>
    <property type="molecule type" value="Genomic_DNA"/>
</dbReference>
<sequence length="213" mass="24277">MSTNPIPGFIVNLKDEDIFEWEVGIIGAPTTVYEGGYFLATIKFPQDYPFNPPTFSFNDSFWHPNVYADGRICISILHPAGEDEHGYERPEERWNPTQTVESILLSIVSLMSAPNCDSPANVDAGVQYRQDRVGYDKKVRQQVELSKKNIPMGMKMPTTAADFVLKPPIKEIEDDSFWHDDYDDQDGDDDGDDEEMDDGDEHDDEDEQEEDDE</sequence>
<dbReference type="InterPro" id="IPR016135">
    <property type="entry name" value="UBQ-conjugating_enzyme/RWD"/>
</dbReference>
<evidence type="ECO:0000256" key="2">
    <source>
        <dbReference type="ARBA" id="ARBA00022786"/>
    </source>
</evidence>
<protein>
    <recommendedName>
        <fullName evidence="6">UBC core domain-containing protein</fullName>
    </recommendedName>
</protein>
<proteinExistence type="inferred from homology"/>
<dbReference type="SUPFAM" id="SSF54495">
    <property type="entry name" value="UBC-like"/>
    <property type="match status" value="1"/>
</dbReference>
<dbReference type="AlphaFoldDB" id="A0A507CBC4"/>
<keyword evidence="4" id="KW-0067">ATP-binding</keyword>
<feature type="compositionally biased region" description="Acidic residues" evidence="5">
    <location>
        <begin position="181"/>
        <end position="213"/>
    </location>
</feature>
<name>A0A507CBC4_9FUNG</name>
<comment type="similarity">
    <text evidence="4">Belongs to the ubiquitin-conjugating enzyme family.</text>
</comment>
<keyword evidence="2 4" id="KW-0833">Ubl conjugation pathway</keyword>
<dbReference type="Proteomes" id="UP000319731">
    <property type="component" value="Unassembled WGS sequence"/>
</dbReference>
<evidence type="ECO:0000313" key="7">
    <source>
        <dbReference type="EMBL" id="TPX36922.1"/>
    </source>
</evidence>
<dbReference type="OrthoDB" id="19692at2759"/>
<organism evidence="7 8">
    <name type="scientific">Synchytrium microbalum</name>
    <dbReference type="NCBI Taxonomy" id="1806994"/>
    <lineage>
        <taxon>Eukaryota</taxon>
        <taxon>Fungi</taxon>
        <taxon>Fungi incertae sedis</taxon>
        <taxon>Chytridiomycota</taxon>
        <taxon>Chytridiomycota incertae sedis</taxon>
        <taxon>Chytridiomycetes</taxon>
        <taxon>Synchytriales</taxon>
        <taxon>Synchytriaceae</taxon>
        <taxon>Synchytrium</taxon>
    </lineage>
</organism>
<dbReference type="Gene3D" id="3.10.110.10">
    <property type="entry name" value="Ubiquitin Conjugating Enzyme"/>
    <property type="match status" value="1"/>
</dbReference>
<feature type="domain" description="UBC core" evidence="6">
    <location>
        <begin position="1"/>
        <end position="148"/>
    </location>
</feature>
<feature type="region of interest" description="Disordered" evidence="5">
    <location>
        <begin position="172"/>
        <end position="213"/>
    </location>
</feature>
<dbReference type="GeneID" id="42002308"/>
<evidence type="ECO:0000256" key="1">
    <source>
        <dbReference type="ARBA" id="ARBA00022679"/>
    </source>
</evidence>
<feature type="active site" description="Glycyl thioester intermediate" evidence="3">
    <location>
        <position position="73"/>
    </location>
</feature>
<evidence type="ECO:0000256" key="5">
    <source>
        <dbReference type="SAM" id="MobiDB-lite"/>
    </source>
</evidence>